<feature type="region of interest" description="Disordered" evidence="3">
    <location>
        <begin position="24"/>
        <end position="80"/>
    </location>
</feature>
<dbReference type="InterPro" id="IPR050985">
    <property type="entry name" value="Alpha-glycosidase_related"/>
</dbReference>
<keyword evidence="4" id="KW-0472">Membrane</keyword>
<keyword evidence="1" id="KW-0378">Hydrolase</keyword>
<feature type="compositionally biased region" description="Low complexity" evidence="3">
    <location>
        <begin position="61"/>
        <end position="71"/>
    </location>
</feature>
<dbReference type="EnsemblMetazoa" id="G11629.1">
    <property type="protein sequence ID" value="G11629.1:cds"/>
    <property type="gene ID" value="G11629"/>
</dbReference>
<dbReference type="PANTHER" id="PTHR43053">
    <property type="entry name" value="GLYCOSIDASE FAMILY 31"/>
    <property type="match status" value="1"/>
</dbReference>
<organism evidence="6 7">
    <name type="scientific">Magallana gigas</name>
    <name type="common">Pacific oyster</name>
    <name type="synonym">Crassostrea gigas</name>
    <dbReference type="NCBI Taxonomy" id="29159"/>
    <lineage>
        <taxon>Eukaryota</taxon>
        <taxon>Metazoa</taxon>
        <taxon>Spiralia</taxon>
        <taxon>Lophotrochozoa</taxon>
        <taxon>Mollusca</taxon>
        <taxon>Bivalvia</taxon>
        <taxon>Autobranchia</taxon>
        <taxon>Pteriomorphia</taxon>
        <taxon>Ostreida</taxon>
        <taxon>Ostreoidea</taxon>
        <taxon>Ostreidae</taxon>
        <taxon>Magallana</taxon>
    </lineage>
</organism>
<keyword evidence="7" id="KW-1185">Reference proteome</keyword>
<feature type="compositionally biased region" description="Polar residues" evidence="3">
    <location>
        <begin position="50"/>
        <end position="60"/>
    </location>
</feature>
<keyword evidence="4" id="KW-0812">Transmembrane</keyword>
<dbReference type="Proteomes" id="UP000005408">
    <property type="component" value="Unassembled WGS sequence"/>
</dbReference>
<proteinExistence type="predicted"/>
<dbReference type="OMA" id="ETAYHMQ"/>
<dbReference type="Pfam" id="PF21365">
    <property type="entry name" value="Glyco_hydro_31_3rd"/>
    <property type="match status" value="1"/>
</dbReference>
<dbReference type="OrthoDB" id="10070917at2759"/>
<reference evidence="6" key="1">
    <citation type="submission" date="2022-08" db="UniProtKB">
        <authorList>
            <consortium name="EnsemblMetazoa"/>
        </authorList>
    </citation>
    <scope>IDENTIFICATION</scope>
    <source>
        <strain evidence="6">05x7-T-G4-1.051#20</strain>
    </source>
</reference>
<feature type="domain" description="Glycosyl hydrolase family 31 C-terminal" evidence="5">
    <location>
        <begin position="648"/>
        <end position="736"/>
    </location>
</feature>
<dbReference type="SUPFAM" id="SSF51445">
    <property type="entry name" value="(Trans)glycosidases"/>
    <property type="match status" value="1"/>
</dbReference>
<evidence type="ECO:0000313" key="7">
    <source>
        <dbReference type="Proteomes" id="UP000005408"/>
    </source>
</evidence>
<dbReference type="InterPro" id="IPR017853">
    <property type="entry name" value="GH"/>
</dbReference>
<evidence type="ECO:0000256" key="1">
    <source>
        <dbReference type="ARBA" id="ARBA00022801"/>
    </source>
</evidence>
<dbReference type="Gene3D" id="3.20.20.80">
    <property type="entry name" value="Glycosidases"/>
    <property type="match status" value="1"/>
</dbReference>
<dbReference type="GO" id="GO:0016798">
    <property type="term" value="F:hydrolase activity, acting on glycosyl bonds"/>
    <property type="evidence" value="ECO:0007669"/>
    <property type="project" value="UniProtKB-KW"/>
</dbReference>
<evidence type="ECO:0000259" key="5">
    <source>
        <dbReference type="Pfam" id="PF21365"/>
    </source>
</evidence>
<sequence length="746" mass="85011">MFAEETGITKVKTVRFSEHENDKLLASGNDDNLNKTKYVSTPVEGAQLPLKTTSPSVEGRSNTLSSHSRSSKSTDAKTEDHNMKIPNWRKKILKFSVTLMFFVMAIGVIVIWTLHEGGGEIMKEDGLFTFDTDELELFLNLREEENAIKLNLGGVELKTLVKDTSVNDKCENPSNKYCYVLADGTALNLRSSQMYGVQCYHVSWKNLTSFLPEDCLELNHGFWYGFVNNKNPSRNTWPIQNMQISKRAILTGHNKGIGDIYDYYWLSSTGTTFYIINDVSVQVSFNHSNNNLFCLSPVSKETSSSLEYALCQGSSMKEAHIGTSKKFGLQPAVSFNNTDLEWIMDFIWDTQSLVIEDTKELIDFIVNATTSYNLSCSLIEIPLKFVSHFGDFKISSDIAKSLEELKNLKCSMLFNVFPVSSFESLNFVPGIRSKMFIENSFSDATYLQNYRDTQCAIWDLWNRNVQRFLLKELSKLMVSFSIQKFNLLTVPSVDRLENNRPSRTKELYTHWLNLLGNLTAWPNFQEATYRTQNIPSVIEISFKEVPSEKNASQICLSNSIPNLLTVSLYGYPLLVSTLDLSTMNDNVDPEILLRWLQVSTFIPAMKPPVAAFIQNKNILSYASNEILGLHKSIYREIDLQKYLVNSDQPLIRPIWWITPDPKTFTIADQFLVGDDILVAPVFCSGQRFRDIYLPETAVKSVWQHHFRNGTIRNFAAGGWLRKFHVAAFEIPYFLRKDVHPIASSDD</sequence>
<dbReference type="PANTHER" id="PTHR43053:SF4">
    <property type="entry name" value="MYOGENESIS-REGULATING GLYCOSIDASE"/>
    <property type="match status" value="1"/>
</dbReference>
<dbReference type="AlphaFoldDB" id="A0A8W8HYX6"/>
<dbReference type="InterPro" id="IPR048395">
    <property type="entry name" value="Glyco_hydro_31_C"/>
</dbReference>
<evidence type="ECO:0000313" key="6">
    <source>
        <dbReference type="EnsemblMetazoa" id="G11629.1:cds"/>
    </source>
</evidence>
<evidence type="ECO:0000256" key="3">
    <source>
        <dbReference type="SAM" id="MobiDB-lite"/>
    </source>
</evidence>
<accession>A0A8W8HYX6</accession>
<evidence type="ECO:0000256" key="2">
    <source>
        <dbReference type="ARBA" id="ARBA00023295"/>
    </source>
</evidence>
<evidence type="ECO:0000256" key="4">
    <source>
        <dbReference type="SAM" id="Phobius"/>
    </source>
</evidence>
<name>A0A8W8HYX6_MAGGI</name>
<feature type="compositionally biased region" description="Polar residues" evidence="3">
    <location>
        <begin position="29"/>
        <end position="39"/>
    </location>
</feature>
<keyword evidence="2" id="KW-0326">Glycosidase</keyword>
<dbReference type="SUPFAM" id="SSF51011">
    <property type="entry name" value="Glycosyl hydrolase domain"/>
    <property type="match status" value="1"/>
</dbReference>
<feature type="transmembrane region" description="Helical" evidence="4">
    <location>
        <begin position="92"/>
        <end position="114"/>
    </location>
</feature>
<protein>
    <recommendedName>
        <fullName evidence="5">Glycosyl hydrolase family 31 C-terminal domain-containing protein</fullName>
    </recommendedName>
</protein>
<keyword evidence="4" id="KW-1133">Transmembrane helix</keyword>